<feature type="domain" description="Rad21/Rec8-like protein C-terminal eukaryotic" evidence="5">
    <location>
        <begin position="508"/>
        <end position="561"/>
    </location>
</feature>
<dbReference type="PANTHER" id="PTHR12585">
    <property type="entry name" value="SCC1 / RAD21 FAMILY MEMBER"/>
    <property type="match status" value="1"/>
</dbReference>
<dbReference type="InterPro" id="IPR006909">
    <property type="entry name" value="Rad21/Rec8_C_eu"/>
</dbReference>
<dbReference type="Pfam" id="PF04824">
    <property type="entry name" value="Rad21_Rec8"/>
    <property type="match status" value="1"/>
</dbReference>
<evidence type="ECO:0000256" key="1">
    <source>
        <dbReference type="ARBA" id="ARBA00004123"/>
    </source>
</evidence>
<feature type="region of interest" description="Disordered" evidence="4">
    <location>
        <begin position="216"/>
        <end position="280"/>
    </location>
</feature>
<dbReference type="InterPro" id="IPR039781">
    <property type="entry name" value="Rad21/Rec8-like"/>
</dbReference>
<dbReference type="InterPro" id="IPR023093">
    <property type="entry name" value="ScpA-like_C"/>
</dbReference>
<dbReference type="AlphaFoldDB" id="A0AAP0BQB7"/>
<comment type="similarity">
    <text evidence="2">Belongs to the rad21 family.</text>
</comment>
<reference evidence="7 8" key="1">
    <citation type="journal article" date="2022" name="Nat. Plants">
        <title>Genomes of leafy and leafless Platanthera orchids illuminate the evolution of mycoheterotrophy.</title>
        <authorList>
            <person name="Li M.H."/>
            <person name="Liu K.W."/>
            <person name="Li Z."/>
            <person name="Lu H.C."/>
            <person name="Ye Q.L."/>
            <person name="Zhang D."/>
            <person name="Wang J.Y."/>
            <person name="Li Y.F."/>
            <person name="Zhong Z.M."/>
            <person name="Liu X."/>
            <person name="Yu X."/>
            <person name="Liu D.K."/>
            <person name="Tu X.D."/>
            <person name="Liu B."/>
            <person name="Hao Y."/>
            <person name="Liao X.Y."/>
            <person name="Jiang Y.T."/>
            <person name="Sun W.H."/>
            <person name="Chen J."/>
            <person name="Chen Y.Q."/>
            <person name="Ai Y."/>
            <person name="Zhai J.W."/>
            <person name="Wu S.S."/>
            <person name="Zhou Z."/>
            <person name="Hsiao Y.Y."/>
            <person name="Wu W.L."/>
            <person name="Chen Y.Y."/>
            <person name="Lin Y.F."/>
            <person name="Hsu J.L."/>
            <person name="Li C.Y."/>
            <person name="Wang Z.W."/>
            <person name="Zhao X."/>
            <person name="Zhong W.Y."/>
            <person name="Ma X.K."/>
            <person name="Ma L."/>
            <person name="Huang J."/>
            <person name="Chen G.Z."/>
            <person name="Huang M.Z."/>
            <person name="Huang L."/>
            <person name="Peng D.H."/>
            <person name="Luo Y.B."/>
            <person name="Zou S.Q."/>
            <person name="Chen S.P."/>
            <person name="Lan S."/>
            <person name="Tsai W.C."/>
            <person name="Van de Peer Y."/>
            <person name="Liu Z.J."/>
        </authorList>
    </citation>
    <scope>NUCLEOTIDE SEQUENCE [LARGE SCALE GENOMIC DNA]</scope>
    <source>
        <strain evidence="7">Lor287</strain>
    </source>
</reference>
<feature type="domain" description="Rad21/Rec8-like protein N-terminal" evidence="6">
    <location>
        <begin position="1"/>
        <end position="93"/>
    </location>
</feature>
<evidence type="ECO:0000256" key="3">
    <source>
        <dbReference type="ARBA" id="ARBA00023242"/>
    </source>
</evidence>
<gene>
    <name evidence="7" type="primary">SYN1</name>
    <name evidence="7" type="ORF">KSP39_PZI006703</name>
</gene>
<comment type="subcellular location">
    <subcellularLocation>
        <location evidence="1">Nucleus</location>
    </subcellularLocation>
</comment>
<dbReference type="GO" id="GO:0003682">
    <property type="term" value="F:chromatin binding"/>
    <property type="evidence" value="ECO:0007669"/>
    <property type="project" value="TreeGrafter"/>
</dbReference>
<feature type="region of interest" description="Disordered" evidence="4">
    <location>
        <begin position="419"/>
        <end position="449"/>
    </location>
</feature>
<evidence type="ECO:0000256" key="2">
    <source>
        <dbReference type="ARBA" id="ARBA00009870"/>
    </source>
</evidence>
<dbReference type="GO" id="GO:0008278">
    <property type="term" value="C:cohesin complex"/>
    <property type="evidence" value="ECO:0007669"/>
    <property type="project" value="InterPro"/>
</dbReference>
<evidence type="ECO:0000313" key="7">
    <source>
        <dbReference type="EMBL" id="KAK8946535.1"/>
    </source>
</evidence>
<dbReference type="EMBL" id="JBBWWQ010000005">
    <property type="protein sequence ID" value="KAK8946535.1"/>
    <property type="molecule type" value="Genomic_DNA"/>
</dbReference>
<accession>A0AAP0BQB7</accession>
<protein>
    <submittedName>
        <fullName evidence="7">Sister chromatid cohesion 1 protein 1</fullName>
    </submittedName>
</protein>
<dbReference type="PANTHER" id="PTHR12585:SF64">
    <property type="entry name" value="SISTER CHROMATID COHESION 1 PROTEIN 1"/>
    <property type="match status" value="1"/>
</dbReference>
<feature type="compositionally biased region" description="Polar residues" evidence="4">
    <location>
        <begin position="251"/>
        <end position="263"/>
    </location>
</feature>
<dbReference type="SUPFAM" id="SSF46785">
    <property type="entry name" value="Winged helix' DNA-binding domain"/>
    <property type="match status" value="1"/>
</dbReference>
<name>A0AAP0BQB7_9ASPA</name>
<comment type="caution">
    <text evidence="7">The sequence shown here is derived from an EMBL/GenBank/DDBJ whole genome shotgun (WGS) entry which is preliminary data.</text>
</comment>
<dbReference type="Gene3D" id="1.10.10.580">
    <property type="entry name" value="Structural maintenance of chromosome 1. Chain E"/>
    <property type="match status" value="1"/>
</dbReference>
<evidence type="ECO:0000256" key="4">
    <source>
        <dbReference type="SAM" id="MobiDB-lite"/>
    </source>
</evidence>
<dbReference type="Pfam" id="PF04825">
    <property type="entry name" value="Rad21_Rec8_N"/>
    <property type="match status" value="1"/>
</dbReference>
<proteinExistence type="inferred from homology"/>
<dbReference type="InterPro" id="IPR036390">
    <property type="entry name" value="WH_DNA-bd_sf"/>
</dbReference>
<dbReference type="InterPro" id="IPR006910">
    <property type="entry name" value="Rad21_Rec8_N"/>
</dbReference>
<keyword evidence="3" id="KW-0539">Nucleus</keyword>
<evidence type="ECO:0000313" key="8">
    <source>
        <dbReference type="Proteomes" id="UP001418222"/>
    </source>
</evidence>
<dbReference type="GO" id="GO:0051754">
    <property type="term" value="P:meiotic sister chromatid cohesion, centromeric"/>
    <property type="evidence" value="ECO:0007669"/>
    <property type="project" value="TreeGrafter"/>
</dbReference>
<feature type="compositionally biased region" description="Pro residues" evidence="4">
    <location>
        <begin position="222"/>
        <end position="233"/>
    </location>
</feature>
<keyword evidence="8" id="KW-1185">Reference proteome</keyword>
<evidence type="ECO:0000259" key="5">
    <source>
        <dbReference type="Pfam" id="PF04824"/>
    </source>
</evidence>
<organism evidence="7 8">
    <name type="scientific">Platanthera zijinensis</name>
    <dbReference type="NCBI Taxonomy" id="2320716"/>
    <lineage>
        <taxon>Eukaryota</taxon>
        <taxon>Viridiplantae</taxon>
        <taxon>Streptophyta</taxon>
        <taxon>Embryophyta</taxon>
        <taxon>Tracheophyta</taxon>
        <taxon>Spermatophyta</taxon>
        <taxon>Magnoliopsida</taxon>
        <taxon>Liliopsida</taxon>
        <taxon>Asparagales</taxon>
        <taxon>Orchidaceae</taxon>
        <taxon>Orchidoideae</taxon>
        <taxon>Orchideae</taxon>
        <taxon>Orchidinae</taxon>
        <taxon>Platanthera</taxon>
    </lineage>
</organism>
<sequence>MFYSHQLLARKAPLGQIWMAATLGGKIKRRSLEKLDISRICEEILNPSIPMALRLSGILMGGVVNVFKRKVDFLYDDVNRFLEDLNRAFKTKIVGIKPQAAKGRAPARSVAGIRIVEKDCAGAELDAKLNTDPLFDAARLQNLTLEDLDEQYVSKYVSEDDPTIHPRNHHQADPADITLPDKVDLGTVHTGPFDHFERFDTGDDIMSEADFTSQVLRDSPSRVPPFSPLPPLVPDHDDPMMSKEMEVEEQPPQSVQHEVQMSPQKEPDLRRPLKRKARGNSSKVIIDLQTMIPSETYHSWLNDASDISSLRRKRMKPATDLLRSTKIDVLMDLPPLCVLSSSGNYLHEMHYPELLMELWRKSSLGNPQTPPVHQNRTSHSFPEEAQYQEFANIRGDFGIDKMRAAEDHNLAPTGVLGGFTSSGSHGEASQTIHSSEPLTSGRSNKRQTSLSIGNLDTVGEDVIMPDLEPLVETGPTQTPYCLAVEPALDKVTESIRKQLKSHFDTPGNSQAESLNNLADGLTRKRASLLFYHTCVMATMDYVKVEQLVPYGDISISRGPKM</sequence>
<dbReference type="GO" id="GO:0005634">
    <property type="term" value="C:nucleus"/>
    <property type="evidence" value="ECO:0007669"/>
    <property type="project" value="UniProtKB-SubCell"/>
</dbReference>
<feature type="compositionally biased region" description="Basic and acidic residues" evidence="4">
    <location>
        <begin position="234"/>
        <end position="245"/>
    </location>
</feature>
<dbReference type="Proteomes" id="UP001418222">
    <property type="component" value="Unassembled WGS sequence"/>
</dbReference>
<evidence type="ECO:0000259" key="6">
    <source>
        <dbReference type="Pfam" id="PF04825"/>
    </source>
</evidence>